<comment type="caution">
    <text evidence="7">The sequence shown here is derived from an EMBL/GenBank/DDBJ whole genome shotgun (WGS) entry which is preliminary data.</text>
</comment>
<keyword evidence="8" id="KW-1185">Reference proteome</keyword>
<dbReference type="Gene3D" id="1.10.10.10">
    <property type="entry name" value="Winged helix-like DNA-binding domain superfamily/Winged helix DNA-binding domain"/>
    <property type="match status" value="1"/>
</dbReference>
<dbReference type="PANTHER" id="PTHR44688">
    <property type="entry name" value="DNA-BINDING TRANSCRIPTIONAL ACTIVATOR DEVR_DOSR"/>
    <property type="match status" value="1"/>
</dbReference>
<evidence type="ECO:0000259" key="5">
    <source>
        <dbReference type="PROSITE" id="PS50043"/>
    </source>
</evidence>
<evidence type="ECO:0000256" key="4">
    <source>
        <dbReference type="PROSITE-ProRule" id="PRU00169"/>
    </source>
</evidence>
<dbReference type="InterPro" id="IPR000792">
    <property type="entry name" value="Tscrpt_reg_LuxR_C"/>
</dbReference>
<evidence type="ECO:0000256" key="2">
    <source>
        <dbReference type="ARBA" id="ARBA00023125"/>
    </source>
</evidence>
<keyword evidence="2" id="KW-0238">DNA-binding</keyword>
<dbReference type="PROSITE" id="PS50043">
    <property type="entry name" value="HTH_LUXR_2"/>
    <property type="match status" value="1"/>
</dbReference>
<dbReference type="InterPro" id="IPR001789">
    <property type="entry name" value="Sig_transdc_resp-reg_receiver"/>
</dbReference>
<evidence type="ECO:0000259" key="6">
    <source>
        <dbReference type="PROSITE" id="PS50110"/>
    </source>
</evidence>
<name>A0ABT1D3L3_9PROT</name>
<evidence type="ECO:0000256" key="3">
    <source>
        <dbReference type="ARBA" id="ARBA00023163"/>
    </source>
</evidence>
<keyword evidence="3" id="KW-0804">Transcription</keyword>
<gene>
    <name evidence="7" type="ORF">JYK14_10155</name>
</gene>
<reference evidence="7 8" key="1">
    <citation type="submission" date="2021-12" db="EMBL/GenBank/DDBJ databases">
        <title>Siccirubricoccus leaddurans sp. nov., a high concentration Zn2+ tolerance bacterium.</title>
        <authorList>
            <person name="Cao Y."/>
        </authorList>
    </citation>
    <scope>NUCLEOTIDE SEQUENCE [LARGE SCALE GENOMIC DNA]</scope>
    <source>
        <strain evidence="7 8">KC 17139</strain>
    </source>
</reference>
<dbReference type="InterPro" id="IPR011006">
    <property type="entry name" value="CheY-like_superfamily"/>
</dbReference>
<protein>
    <submittedName>
        <fullName evidence="7">LuxR C-terminal-related transcriptional regulator</fullName>
    </submittedName>
</protein>
<dbReference type="Gene3D" id="3.40.50.2300">
    <property type="match status" value="1"/>
</dbReference>
<evidence type="ECO:0000313" key="7">
    <source>
        <dbReference type="EMBL" id="MCO6416527.1"/>
    </source>
</evidence>
<dbReference type="PROSITE" id="PS00622">
    <property type="entry name" value="HTH_LUXR_1"/>
    <property type="match status" value="1"/>
</dbReference>
<feature type="domain" description="Response regulatory" evidence="6">
    <location>
        <begin position="1"/>
        <end position="105"/>
    </location>
</feature>
<dbReference type="SMART" id="SM00421">
    <property type="entry name" value="HTH_LUXR"/>
    <property type="match status" value="1"/>
</dbReference>
<organism evidence="7 8">
    <name type="scientific">Siccirubricoccus soli</name>
    <dbReference type="NCBI Taxonomy" id="2899147"/>
    <lineage>
        <taxon>Bacteria</taxon>
        <taxon>Pseudomonadati</taxon>
        <taxon>Pseudomonadota</taxon>
        <taxon>Alphaproteobacteria</taxon>
        <taxon>Acetobacterales</taxon>
        <taxon>Roseomonadaceae</taxon>
        <taxon>Siccirubricoccus</taxon>
    </lineage>
</organism>
<dbReference type="PRINTS" id="PR00038">
    <property type="entry name" value="HTHLUXR"/>
</dbReference>
<dbReference type="EMBL" id="JAFIRR010000060">
    <property type="protein sequence ID" value="MCO6416527.1"/>
    <property type="molecule type" value="Genomic_DNA"/>
</dbReference>
<keyword evidence="1" id="KW-0805">Transcription regulation</keyword>
<dbReference type="CDD" id="cd06170">
    <property type="entry name" value="LuxR_C_like"/>
    <property type="match status" value="1"/>
</dbReference>
<accession>A0ABT1D3L3</accession>
<dbReference type="Proteomes" id="UP001523392">
    <property type="component" value="Unassembled WGS sequence"/>
</dbReference>
<dbReference type="PROSITE" id="PS50110">
    <property type="entry name" value="RESPONSE_REGULATORY"/>
    <property type="match status" value="1"/>
</dbReference>
<keyword evidence="4" id="KW-0597">Phosphoprotein</keyword>
<sequence>MRLALEELMLSVDLETVSFSCTRDLLSADLPDRPGCLILDVRMPGLSGLDLQRHLALSGRMKPIVFLTAHGDIPMSVQAMKAGAIDFLTKPHRDQALLDAIAIGIEADITHRASARVSDQHAERLKTLTSRERQVLRQLVEGKLNKQIAHDLGISDVTVKVHRGNVMRKIKARSVADLVRAWEAVPAPLREDEAA</sequence>
<proteinExistence type="predicted"/>
<dbReference type="PANTHER" id="PTHR44688:SF16">
    <property type="entry name" value="DNA-BINDING TRANSCRIPTIONAL ACTIVATOR DEVR_DOSR"/>
    <property type="match status" value="1"/>
</dbReference>
<feature type="modified residue" description="4-aspartylphosphate" evidence="4">
    <location>
        <position position="40"/>
    </location>
</feature>
<dbReference type="Pfam" id="PF00196">
    <property type="entry name" value="GerE"/>
    <property type="match status" value="1"/>
</dbReference>
<evidence type="ECO:0000313" key="8">
    <source>
        <dbReference type="Proteomes" id="UP001523392"/>
    </source>
</evidence>
<dbReference type="SUPFAM" id="SSF52172">
    <property type="entry name" value="CheY-like"/>
    <property type="match status" value="1"/>
</dbReference>
<feature type="domain" description="HTH luxR-type" evidence="5">
    <location>
        <begin position="121"/>
        <end position="186"/>
    </location>
</feature>
<evidence type="ECO:0000256" key="1">
    <source>
        <dbReference type="ARBA" id="ARBA00023015"/>
    </source>
</evidence>
<dbReference type="SMART" id="SM00448">
    <property type="entry name" value="REC"/>
    <property type="match status" value="1"/>
</dbReference>
<dbReference type="InterPro" id="IPR036388">
    <property type="entry name" value="WH-like_DNA-bd_sf"/>
</dbReference>
<dbReference type="Pfam" id="PF00072">
    <property type="entry name" value="Response_reg"/>
    <property type="match status" value="1"/>
</dbReference>